<dbReference type="InterPro" id="IPR039554">
    <property type="entry name" value="HigA2-like_HTH"/>
</dbReference>
<dbReference type="EMBL" id="CP052153">
    <property type="protein sequence ID" value="QJJ25233.1"/>
    <property type="molecule type" value="Genomic_DNA"/>
</dbReference>
<dbReference type="AlphaFoldDB" id="A0A6M3Z1J0"/>
<name>A0A6M3Z1J0_KLEPN</name>
<gene>
    <name evidence="2" type="ORF">HJX78_26750</name>
</gene>
<dbReference type="CDD" id="cd00093">
    <property type="entry name" value="HTH_XRE"/>
    <property type="match status" value="1"/>
</dbReference>
<dbReference type="InterPro" id="IPR010982">
    <property type="entry name" value="Lambda_DNA-bd_dom_sf"/>
</dbReference>
<dbReference type="SUPFAM" id="SSF47413">
    <property type="entry name" value="lambda repressor-like DNA-binding domains"/>
    <property type="match status" value="1"/>
</dbReference>
<geneLocation type="plasmid" evidence="2">
    <name>unnamed</name>
</geneLocation>
<sequence>MLNKFSSPFELFAKDAVELNMLSLKSKLLIIIAEMIRGEGWSQAAAADKLGVSQPRVSNLMNGHVSKFAIDTLLEMLCRIGFVVDVTFRPHDEESPLHVSVKKAVV</sequence>
<dbReference type="Gene3D" id="1.10.260.40">
    <property type="entry name" value="lambda repressor-like DNA-binding domains"/>
    <property type="match status" value="1"/>
</dbReference>
<protein>
    <submittedName>
        <fullName evidence="2">XRE family transcriptional regulator</fullName>
    </submittedName>
</protein>
<dbReference type="GO" id="GO:0003677">
    <property type="term" value="F:DNA binding"/>
    <property type="evidence" value="ECO:0007669"/>
    <property type="project" value="InterPro"/>
</dbReference>
<dbReference type="RefSeq" id="WP_048333940.1">
    <property type="nucleotide sequence ID" value="NZ_BIHF01000030.1"/>
</dbReference>
<accession>A0A6M3Z1J0</accession>
<dbReference type="Pfam" id="PF13744">
    <property type="entry name" value="HTH_37"/>
    <property type="match status" value="1"/>
</dbReference>
<dbReference type="PROSITE" id="PS50943">
    <property type="entry name" value="HTH_CROC1"/>
    <property type="match status" value="1"/>
</dbReference>
<evidence type="ECO:0000259" key="1">
    <source>
        <dbReference type="PROSITE" id="PS50943"/>
    </source>
</evidence>
<evidence type="ECO:0000313" key="2">
    <source>
        <dbReference type="EMBL" id="QJJ25233.1"/>
    </source>
</evidence>
<organism evidence="2">
    <name type="scientific">Klebsiella pneumoniae</name>
    <dbReference type="NCBI Taxonomy" id="573"/>
    <lineage>
        <taxon>Bacteria</taxon>
        <taxon>Pseudomonadati</taxon>
        <taxon>Pseudomonadota</taxon>
        <taxon>Gammaproteobacteria</taxon>
        <taxon>Enterobacterales</taxon>
        <taxon>Enterobacteriaceae</taxon>
        <taxon>Klebsiella/Raoultella group</taxon>
        <taxon>Klebsiella</taxon>
        <taxon>Klebsiella pneumoniae complex</taxon>
    </lineage>
</organism>
<reference evidence="2" key="1">
    <citation type="submission" date="2020-04" db="EMBL/GenBank/DDBJ databases">
        <title>Built-in CTX-M extended-spectrum beta-lactamase gene in Klebsiella pneumoniae ensuring stable propagation of the multidrug-resistant pathogen in clinical settings.</title>
        <authorList>
            <person name="Yoon E.-J."/>
            <person name="Gwon B."/>
            <person name="Liu C."/>
            <person name="Kim D."/>
            <person name="Won D."/>
            <person name="Park S.G."/>
            <person name="Choi J.R."/>
            <person name="Jeong S.H."/>
        </authorList>
    </citation>
    <scope>NUCLEOTIDE SEQUENCE</scope>
    <source>
        <strain evidence="2">F16KP0096</strain>
        <plasmid evidence="2">unnamed</plasmid>
    </source>
</reference>
<keyword evidence="2" id="KW-0614">Plasmid</keyword>
<feature type="domain" description="HTH cro/C1-type" evidence="1">
    <location>
        <begin position="32"/>
        <end position="76"/>
    </location>
</feature>
<dbReference type="InterPro" id="IPR001387">
    <property type="entry name" value="Cro/C1-type_HTH"/>
</dbReference>
<proteinExistence type="predicted"/>